<sequence>MQHWRVVAVGVRTEGRLRGCGEEPLRAAGSSGAGWGKQGGLRLATPPPRSSRCPAGVGPTATGDEKRCASQGRGDLAANGKGRGLTAQHTGPSSLLPSLCYGRLARKSSLQVWRPSGTAEALLTSRPVSPPALPARVPGGQRAPPTQGRSDPDPSKVLQVVVAEPALEPSLCHSRPPECSRGTVAPPHYGDIRNRQLSAQQYWAFLS</sequence>
<dbReference type="InParanoid" id="M3Y7P5"/>
<proteinExistence type="predicted"/>
<dbReference type="AlphaFoldDB" id="M3Y7P5"/>
<evidence type="ECO:0000256" key="1">
    <source>
        <dbReference type="SAM" id="MobiDB-lite"/>
    </source>
</evidence>
<protein>
    <submittedName>
        <fullName evidence="2">Uncharacterized protein</fullName>
    </submittedName>
</protein>
<evidence type="ECO:0000313" key="2">
    <source>
        <dbReference type="Ensembl" id="ENSMPUP00000007352.1"/>
    </source>
</evidence>
<organism evidence="2">
    <name type="scientific">Mustela putorius furo</name>
    <name type="common">European domestic ferret</name>
    <name type="synonym">Mustela furo</name>
    <dbReference type="NCBI Taxonomy" id="9669"/>
    <lineage>
        <taxon>Eukaryota</taxon>
        <taxon>Metazoa</taxon>
        <taxon>Chordata</taxon>
        <taxon>Craniata</taxon>
        <taxon>Vertebrata</taxon>
        <taxon>Euteleostomi</taxon>
        <taxon>Mammalia</taxon>
        <taxon>Eutheria</taxon>
        <taxon>Laurasiatheria</taxon>
        <taxon>Carnivora</taxon>
        <taxon>Caniformia</taxon>
        <taxon>Musteloidea</taxon>
        <taxon>Mustelidae</taxon>
        <taxon>Mustelinae</taxon>
        <taxon>Mustela</taxon>
    </lineage>
</organism>
<name>M3Y7P5_MUSPF</name>
<dbReference type="EMBL" id="AEYP01062788">
    <property type="status" value="NOT_ANNOTATED_CDS"/>
    <property type="molecule type" value="Genomic_DNA"/>
</dbReference>
<dbReference type="HOGENOM" id="CLU_1326014_0_0_1"/>
<reference evidence="2" key="1">
    <citation type="submission" date="2024-06" db="UniProtKB">
        <authorList>
            <consortium name="Ensembl"/>
        </authorList>
    </citation>
    <scope>IDENTIFICATION</scope>
</reference>
<feature type="region of interest" description="Disordered" evidence="1">
    <location>
        <begin position="123"/>
        <end position="154"/>
    </location>
</feature>
<feature type="region of interest" description="Disordered" evidence="1">
    <location>
        <begin position="26"/>
        <end position="92"/>
    </location>
</feature>
<dbReference type="Ensembl" id="ENSMPUT00000007472.1">
    <property type="protein sequence ID" value="ENSMPUP00000007352.1"/>
    <property type="gene ID" value="ENSMPUG00000007410.1"/>
</dbReference>
<accession>M3Y7P5</accession>